<reference evidence="1" key="1">
    <citation type="journal article" date="1987" name="Nucleic Acids Res.">
        <title>The nucleotide sequence of a cDNA clone encoding acyl carrier protein (ACP) from Brassica campestris seeds.</title>
        <authorList>
            <person name="Rose R.E."/>
            <person name="Dejesus C.E."/>
            <person name="Moylan S.L."/>
            <person name="Ridge N.P."/>
            <person name="Scherer D.E."/>
            <person name="Knauf V.C."/>
        </authorList>
    </citation>
    <scope>NUCLEOTIDE SEQUENCE</scope>
</reference>
<accession>Q38631</accession>
<reference evidence="1" key="2">
    <citation type="submission" date="1987-09" db="EMBL/GenBank/DDBJ databases">
        <authorList>
            <person name="Stoddard S.F."/>
            <person name="Howe M.M."/>
        </authorList>
    </citation>
    <scope>NUCLEOTIDE SEQUENCE</scope>
</reference>
<name>Q38631_9CAUD</name>
<organism evidence="1">
    <name type="scientific">Muvirus mu</name>
    <dbReference type="NCBI Taxonomy" id="10677"/>
    <lineage>
        <taxon>Viruses</taxon>
        <taxon>Duplodnaviria</taxon>
        <taxon>Heunggongvirae</taxon>
        <taxon>Uroviricota</taxon>
        <taxon>Caudoviricetes</taxon>
        <taxon>Muvirus</taxon>
    </lineage>
</organism>
<proteinExistence type="predicted"/>
<dbReference type="EMBL" id="Y00419">
    <property type="protein sequence ID" value="CAA68478.1"/>
    <property type="molecule type" value="Genomic_DNA"/>
</dbReference>
<sequence>MGAIMTGIVAGRRTWPTGDTVQNLLTQPLTSAKMKGCIPAFTHDDFPRYGYSSQDIEDVKKAGLTGFTVYRSEGWYWRYFSRRIRRMALYTVLKVTP</sequence>
<evidence type="ECO:0000313" key="1">
    <source>
        <dbReference type="EMBL" id="CAA68478.1"/>
    </source>
</evidence>
<protein>
    <submittedName>
        <fullName evidence="1">Bacteriophage Mu C operon 5' region involved in late gene transcription</fullName>
    </submittedName>
</protein>